<dbReference type="Pfam" id="PF01431">
    <property type="entry name" value="Peptidase_M13"/>
    <property type="match status" value="1"/>
</dbReference>
<dbReference type="InterPro" id="IPR008753">
    <property type="entry name" value="Peptidase_M13_N"/>
</dbReference>
<dbReference type="PRINTS" id="PR00786">
    <property type="entry name" value="NEPRILYSIN"/>
</dbReference>
<dbReference type="InterPro" id="IPR042089">
    <property type="entry name" value="Peptidase_M13_dom_2"/>
</dbReference>
<name>A0A7R8XF99_9CRUS</name>
<comment type="similarity">
    <text evidence="2">Belongs to the peptidase M13 family.</text>
</comment>
<accession>A0A7R8XF99</accession>
<dbReference type="SUPFAM" id="SSF55486">
    <property type="entry name" value="Metalloproteases ('zincins'), catalytic domain"/>
    <property type="match status" value="1"/>
</dbReference>
<dbReference type="InterPro" id="IPR024079">
    <property type="entry name" value="MetalloPept_cat_dom_sf"/>
</dbReference>
<dbReference type="EMBL" id="CAJPEV010001215">
    <property type="protein sequence ID" value="CAG0891405.1"/>
    <property type="molecule type" value="Genomic_DNA"/>
</dbReference>
<dbReference type="PROSITE" id="PS51885">
    <property type="entry name" value="NEPRILYSIN"/>
    <property type="match status" value="1"/>
</dbReference>
<evidence type="ECO:0000313" key="11">
    <source>
        <dbReference type="Proteomes" id="UP000677054"/>
    </source>
</evidence>
<keyword evidence="4" id="KW-0479">Metal-binding</keyword>
<evidence type="ECO:0000256" key="4">
    <source>
        <dbReference type="ARBA" id="ARBA00022723"/>
    </source>
</evidence>
<sequence>IVVPSSDRRNTTARYNRLSLAELQNATDAGAPGVIKWTDFLNSVFSGANVTWNSSNEVVCYATDFMSDLAALLNRTSKRTIANYLHWRLVYSVGDETNEAMRDLFFNYSKIVSGINEPPAREDVCASLVNSMMGMAVGSVYVSESFPATAKEEVEQLVKDLKAAFDGILDSIDWMDAATRKKAKEKNDAIRAFIGYPDFILDPKELAEYYDGISVSNTSHLSNALSLLGWSWRRQAAGVNGAVDRDAWIIHPTVVNAVYYPRMNTIAFPAGILQSPFYQQGRPAAMNYGGIGMVIGHEITHGFDNSGRQYDANGNLVNWWTDATADAFVGRAQCFIDQYNGYDVPELSDSHVNGVATLGENIADNGGLSEAWLAYLKHIDRNGTEPSLPGLNLTTQQLFFVTFAYNWCGHSTEEYLLNQILNGVHSPAKFRVYGSLSNNVAFAKTFGCKADDFMFNGVDSCVIWQGVGCEEREARRFALVFHAMELLSSFARIDAALGR</sequence>
<dbReference type="PANTHER" id="PTHR11733">
    <property type="entry name" value="ZINC METALLOPROTEASE FAMILY M13 NEPRILYSIN-RELATED"/>
    <property type="match status" value="1"/>
</dbReference>
<gene>
    <name evidence="10" type="ORF">DSTB1V02_LOCUS6558</name>
</gene>
<evidence type="ECO:0000259" key="9">
    <source>
        <dbReference type="Pfam" id="PF05649"/>
    </source>
</evidence>
<feature type="domain" description="Peptidase M13 C-terminal" evidence="8">
    <location>
        <begin position="256"/>
        <end position="455"/>
    </location>
</feature>
<dbReference type="AlphaFoldDB" id="A0A7R8XF99"/>
<comment type="cofactor">
    <cofactor evidence="1">
        <name>Zn(2+)</name>
        <dbReference type="ChEBI" id="CHEBI:29105"/>
    </cofactor>
</comment>
<evidence type="ECO:0008006" key="12">
    <source>
        <dbReference type="Google" id="ProtNLM"/>
    </source>
</evidence>
<feature type="domain" description="Peptidase M13 N-terminal" evidence="9">
    <location>
        <begin position="2"/>
        <end position="197"/>
    </location>
</feature>
<keyword evidence="7" id="KW-0482">Metalloprotease</keyword>
<dbReference type="GO" id="GO:0005886">
    <property type="term" value="C:plasma membrane"/>
    <property type="evidence" value="ECO:0007669"/>
    <property type="project" value="TreeGrafter"/>
</dbReference>
<keyword evidence="11" id="KW-1185">Reference proteome</keyword>
<dbReference type="CDD" id="cd08662">
    <property type="entry name" value="M13"/>
    <property type="match status" value="1"/>
</dbReference>
<dbReference type="GO" id="GO:0004222">
    <property type="term" value="F:metalloendopeptidase activity"/>
    <property type="evidence" value="ECO:0007669"/>
    <property type="project" value="InterPro"/>
</dbReference>
<evidence type="ECO:0000256" key="5">
    <source>
        <dbReference type="ARBA" id="ARBA00022801"/>
    </source>
</evidence>
<keyword evidence="6" id="KW-0862">Zinc</keyword>
<evidence type="ECO:0000256" key="7">
    <source>
        <dbReference type="ARBA" id="ARBA00023049"/>
    </source>
</evidence>
<organism evidence="10">
    <name type="scientific">Darwinula stevensoni</name>
    <dbReference type="NCBI Taxonomy" id="69355"/>
    <lineage>
        <taxon>Eukaryota</taxon>
        <taxon>Metazoa</taxon>
        <taxon>Ecdysozoa</taxon>
        <taxon>Arthropoda</taxon>
        <taxon>Crustacea</taxon>
        <taxon>Oligostraca</taxon>
        <taxon>Ostracoda</taxon>
        <taxon>Podocopa</taxon>
        <taxon>Podocopida</taxon>
        <taxon>Darwinulocopina</taxon>
        <taxon>Darwinuloidea</taxon>
        <taxon>Darwinulidae</taxon>
        <taxon>Darwinula</taxon>
    </lineage>
</organism>
<dbReference type="OrthoDB" id="6475849at2759"/>
<dbReference type="InterPro" id="IPR000718">
    <property type="entry name" value="Peptidase_M13"/>
</dbReference>
<keyword evidence="5" id="KW-0378">Hydrolase</keyword>
<dbReference type="InterPro" id="IPR018497">
    <property type="entry name" value="Peptidase_M13_C"/>
</dbReference>
<dbReference type="EMBL" id="LR900732">
    <property type="protein sequence ID" value="CAD7246712.1"/>
    <property type="molecule type" value="Genomic_DNA"/>
</dbReference>
<evidence type="ECO:0000313" key="10">
    <source>
        <dbReference type="EMBL" id="CAD7246712.1"/>
    </source>
</evidence>
<feature type="non-terminal residue" evidence="10">
    <location>
        <position position="499"/>
    </location>
</feature>
<evidence type="ECO:0000256" key="6">
    <source>
        <dbReference type="ARBA" id="ARBA00022833"/>
    </source>
</evidence>
<reference evidence="10" key="1">
    <citation type="submission" date="2020-11" db="EMBL/GenBank/DDBJ databases">
        <authorList>
            <person name="Tran Van P."/>
        </authorList>
    </citation>
    <scope>NUCLEOTIDE SEQUENCE</scope>
</reference>
<dbReference type="Gene3D" id="1.10.1380.10">
    <property type="entry name" value="Neutral endopeptidase , domain2"/>
    <property type="match status" value="1"/>
</dbReference>
<keyword evidence="3" id="KW-0645">Protease</keyword>
<protein>
    <recommendedName>
        <fullName evidence="12">Endothelin-converting enzyme 1</fullName>
    </recommendedName>
</protein>
<proteinExistence type="inferred from homology"/>
<evidence type="ECO:0000256" key="2">
    <source>
        <dbReference type="ARBA" id="ARBA00007357"/>
    </source>
</evidence>
<dbReference type="GO" id="GO:0016485">
    <property type="term" value="P:protein processing"/>
    <property type="evidence" value="ECO:0007669"/>
    <property type="project" value="TreeGrafter"/>
</dbReference>
<evidence type="ECO:0000256" key="1">
    <source>
        <dbReference type="ARBA" id="ARBA00001947"/>
    </source>
</evidence>
<dbReference type="PANTHER" id="PTHR11733:SF237">
    <property type="entry name" value="NEPRILYSIN-LIKE 4"/>
    <property type="match status" value="1"/>
</dbReference>
<evidence type="ECO:0000256" key="3">
    <source>
        <dbReference type="ARBA" id="ARBA00022670"/>
    </source>
</evidence>
<dbReference type="Gene3D" id="3.40.390.10">
    <property type="entry name" value="Collagenase (Catalytic Domain)"/>
    <property type="match status" value="1"/>
</dbReference>
<dbReference type="Pfam" id="PF05649">
    <property type="entry name" value="Peptidase_M13_N"/>
    <property type="match status" value="1"/>
</dbReference>
<dbReference type="Proteomes" id="UP000677054">
    <property type="component" value="Unassembled WGS sequence"/>
</dbReference>
<dbReference type="GO" id="GO:0046872">
    <property type="term" value="F:metal ion binding"/>
    <property type="evidence" value="ECO:0007669"/>
    <property type="project" value="UniProtKB-KW"/>
</dbReference>
<evidence type="ECO:0000259" key="8">
    <source>
        <dbReference type="Pfam" id="PF01431"/>
    </source>
</evidence>